<dbReference type="PANTHER" id="PTHR42794:SF2">
    <property type="entry name" value="ABC TRANSPORTER ATP-BINDING PROTEIN"/>
    <property type="match status" value="1"/>
</dbReference>
<dbReference type="EMBL" id="FYAH01000002">
    <property type="protein sequence ID" value="SMY16347.1"/>
    <property type="molecule type" value="Genomic_DNA"/>
</dbReference>
<feature type="domain" description="ABC transporter" evidence="3">
    <location>
        <begin position="3"/>
        <end position="232"/>
    </location>
</feature>
<dbReference type="InterPro" id="IPR017871">
    <property type="entry name" value="ABC_transporter-like_CS"/>
</dbReference>
<organism evidence="4 5">
    <name type="scientific">Photobacterium aquimaris</name>
    <dbReference type="NCBI Taxonomy" id="512643"/>
    <lineage>
        <taxon>Bacteria</taxon>
        <taxon>Pseudomonadati</taxon>
        <taxon>Pseudomonadota</taxon>
        <taxon>Gammaproteobacteria</taxon>
        <taxon>Vibrionales</taxon>
        <taxon>Vibrionaceae</taxon>
        <taxon>Photobacterium</taxon>
    </lineage>
</organism>
<dbReference type="InterPro" id="IPR003439">
    <property type="entry name" value="ABC_transporter-like_ATP-bd"/>
</dbReference>
<evidence type="ECO:0000256" key="2">
    <source>
        <dbReference type="ARBA" id="ARBA00022840"/>
    </source>
</evidence>
<dbReference type="AlphaFoldDB" id="A0A1Y6KZ42"/>
<dbReference type="CDD" id="cd03214">
    <property type="entry name" value="ABC_Iron-Siderophores_B12_Hemin"/>
    <property type="match status" value="1"/>
</dbReference>
<dbReference type="Proteomes" id="UP000196485">
    <property type="component" value="Unassembled WGS sequence"/>
</dbReference>
<evidence type="ECO:0000313" key="4">
    <source>
        <dbReference type="EMBL" id="SMY16347.1"/>
    </source>
</evidence>
<evidence type="ECO:0000256" key="1">
    <source>
        <dbReference type="ARBA" id="ARBA00022741"/>
    </source>
</evidence>
<dbReference type="RefSeq" id="WP_087820424.1">
    <property type="nucleotide sequence ID" value="NZ_FYAH01000002.1"/>
</dbReference>
<keyword evidence="1" id="KW-0547">Nucleotide-binding</keyword>
<keyword evidence="5" id="KW-1185">Reference proteome</keyword>
<dbReference type="InterPro" id="IPR003593">
    <property type="entry name" value="AAA+_ATPase"/>
</dbReference>
<evidence type="ECO:0000259" key="3">
    <source>
        <dbReference type="PROSITE" id="PS50893"/>
    </source>
</evidence>
<dbReference type="InterPro" id="IPR027417">
    <property type="entry name" value="P-loop_NTPase"/>
</dbReference>
<dbReference type="PANTHER" id="PTHR42794">
    <property type="entry name" value="HEMIN IMPORT ATP-BINDING PROTEIN HMUV"/>
    <property type="match status" value="1"/>
</dbReference>
<dbReference type="GO" id="GO:0005524">
    <property type="term" value="F:ATP binding"/>
    <property type="evidence" value="ECO:0007669"/>
    <property type="project" value="UniProtKB-KW"/>
</dbReference>
<keyword evidence="2 4" id="KW-0067">ATP-binding</keyword>
<dbReference type="SMART" id="SM00382">
    <property type="entry name" value="AAA"/>
    <property type="match status" value="1"/>
</dbReference>
<evidence type="ECO:0000313" key="5">
    <source>
        <dbReference type="Proteomes" id="UP000196485"/>
    </source>
</evidence>
<proteinExistence type="predicted"/>
<dbReference type="Gene3D" id="3.40.50.300">
    <property type="entry name" value="P-loop containing nucleotide triphosphate hydrolases"/>
    <property type="match status" value="1"/>
</dbReference>
<protein>
    <submittedName>
        <fullName evidence="4">Hemin import ATP-binding protein HmuV</fullName>
        <ecNumber evidence="4">3.6.3.-</ecNumber>
    </submittedName>
</protein>
<dbReference type="PROSITE" id="PS00211">
    <property type="entry name" value="ABC_TRANSPORTER_1"/>
    <property type="match status" value="1"/>
</dbReference>
<dbReference type="Pfam" id="PF00005">
    <property type="entry name" value="ABC_tran"/>
    <property type="match status" value="1"/>
</dbReference>
<dbReference type="EC" id="3.6.3.-" evidence="4"/>
<reference evidence="5" key="1">
    <citation type="submission" date="2017-06" db="EMBL/GenBank/DDBJ databases">
        <authorList>
            <person name="Rodrigo-Torres L."/>
            <person name="Arahal R. D."/>
            <person name="Lucena T."/>
        </authorList>
    </citation>
    <scope>NUCLEOTIDE SEQUENCE [LARGE SCALE GENOMIC DNA]</scope>
    <source>
        <strain evidence="5">type strain: CECT 9192</strain>
    </source>
</reference>
<dbReference type="SUPFAM" id="SSF52540">
    <property type="entry name" value="P-loop containing nucleoside triphosphate hydrolases"/>
    <property type="match status" value="1"/>
</dbReference>
<dbReference type="PROSITE" id="PS50893">
    <property type="entry name" value="ABC_TRANSPORTER_2"/>
    <property type="match status" value="1"/>
</dbReference>
<keyword evidence="4" id="KW-0378">Hydrolase</keyword>
<name>A0A1Y6KZ42_9GAMM</name>
<accession>A0A1Y6KZ42</accession>
<gene>
    <name evidence="4" type="primary">hmuV_2</name>
    <name evidence="4" type="ORF">PAQU9191_01578</name>
</gene>
<dbReference type="GO" id="GO:0016887">
    <property type="term" value="F:ATP hydrolysis activity"/>
    <property type="evidence" value="ECO:0007669"/>
    <property type="project" value="InterPro"/>
</dbReference>
<sequence length="257" mass="27728">MALTINNISVAFGDKTILNKLSLPAITAGEMVAIIGKNGAGKSTLLRHITQYLNQYSQQILLHNKPLSLDNIGYLPQDHRISATITVVELLITTLNMGSHSLFAKANSAEKSLLLLQQMGILHLANKICTELSGGESQMVGLAQAVVNQPKVLILDEPTSALDMHNQMKLLDFVKLYAQQNQACVLMVIHDLNLAIQYSTKVAALHQGQLFDYGAPITTITPALIAAVFDVDAHVAIIDERPIVVVKSSGTIESISA</sequence>